<keyword evidence="9 14" id="KW-0378">Hydrolase</keyword>
<evidence type="ECO:0000259" key="16">
    <source>
        <dbReference type="SMART" id="SM00642"/>
    </source>
</evidence>
<reference evidence="18" key="2">
    <citation type="submission" date="2018-04" db="EMBL/GenBank/DDBJ databases">
        <title>OnivRS2 (Oryza nivara Reference Sequence Version 2).</title>
        <authorList>
            <person name="Zhang J."/>
            <person name="Kudrna D."/>
            <person name="Lee S."/>
            <person name="Talag J."/>
            <person name="Rajasekar S."/>
            <person name="Welchert J."/>
            <person name="Hsing Y.-I."/>
            <person name="Wing R.A."/>
        </authorList>
    </citation>
    <scope>NUCLEOTIDE SEQUENCE [LARGE SCALE GENOMIC DNA]</scope>
    <source>
        <strain evidence="18">SL10</strain>
    </source>
</reference>
<evidence type="ECO:0000256" key="9">
    <source>
        <dbReference type="ARBA" id="ARBA00022801"/>
    </source>
</evidence>
<evidence type="ECO:0000256" key="11">
    <source>
        <dbReference type="ARBA" id="ARBA00023277"/>
    </source>
</evidence>
<dbReference type="InterPro" id="IPR006046">
    <property type="entry name" value="Alpha_amylase"/>
</dbReference>
<dbReference type="AlphaFoldDB" id="A0A0E0GN86"/>
<dbReference type="InterPro" id="IPR013780">
    <property type="entry name" value="Glyco_hydro_b"/>
</dbReference>
<dbReference type="OMA" id="HQATTTW"/>
<evidence type="ECO:0000313" key="18">
    <source>
        <dbReference type="EnsemblPlants" id="ONIVA03G20730.2"/>
    </source>
</evidence>
<evidence type="ECO:0000256" key="10">
    <source>
        <dbReference type="ARBA" id="ARBA00022837"/>
    </source>
</evidence>
<dbReference type="Gramene" id="ONIVA03G20730.2">
    <property type="protein sequence ID" value="ONIVA03G20730.2"/>
    <property type="gene ID" value="ONIVA03G20730"/>
</dbReference>
<sequence length="638" mass="71159">MGKQMAALCGFLLVALLWLTPDVAHAQTQILFQGFNWDSWKKQGGYMPGRLYDLNASKYGTKAELKSLIAAFHAKGIKCVADIVVNHRCADDKDGRGVYCIFKGGGPRGCLDWGPSMICCDDTQYSDGTGHRDTGADFAAAPDIDHLNPLVQRELSDWLRWLRRDVGFDGWRLDFAKGYSAAVARTYIQNARPSFVVAEIWNSLSYDGDGKPAANQDGQRQELVNWVKQVGGPATAFDFTTKGILQSAVQGELWRMRDKDGKAPGMIGWYPEKAVTFVDNHDTGSTQRMWPFPSDKVILGYAYILTHPGVPCIFYDHVFDWNLKQEINALAATRKRNGINAGSKLRVLAAESDMYVAMVDERVITKIGPRIDVGNIIPSDFHIVAHGNDYCVWEKSGLRVPEPEAAGMPATSNPRQAASSSNLVVDLHHQATTTWLTFTEQKPGRIWRWMRCSLKPLVTYGASSRPHRIAHPHRLLVLIVNCGNLIQVVARRGPSSTSSNKPASFRRWRRAEPRWPWLCAADAAPQAALNHASPPMELVDRLQALGRVLLGRRQTRHLVEVLESANTRVPVLMAAPRRSGPARDELRRPKSRPETIPREALVIEFGGAFNGEVERRHVVRKLTGEGRNMRRGGMDPIY</sequence>
<dbReference type="HOGENOM" id="CLU_429223_0_0_1"/>
<dbReference type="SUPFAM" id="SSF51011">
    <property type="entry name" value="Glycosyl hydrolase domain"/>
    <property type="match status" value="1"/>
</dbReference>
<evidence type="ECO:0000259" key="17">
    <source>
        <dbReference type="SMART" id="SM00810"/>
    </source>
</evidence>
<accession>A0A0E0GN86</accession>
<evidence type="ECO:0000256" key="13">
    <source>
        <dbReference type="RuleBase" id="RU003615"/>
    </source>
</evidence>
<dbReference type="GO" id="GO:0005983">
    <property type="term" value="P:starch catabolic process"/>
    <property type="evidence" value="ECO:0007669"/>
    <property type="project" value="UniProtKB-ARBA"/>
</dbReference>
<feature type="domain" description="Alpha-amylase C-terminal beta-sheet" evidence="17">
    <location>
        <begin position="335"/>
        <end position="395"/>
    </location>
</feature>
<comment type="cofactor">
    <cofactor evidence="2">
        <name>Ca(2+)</name>
        <dbReference type="ChEBI" id="CHEBI:29108"/>
    </cofactor>
</comment>
<keyword evidence="8 15" id="KW-0732">Signal</keyword>
<comment type="subunit">
    <text evidence="5">Monomer.</text>
</comment>
<dbReference type="SUPFAM" id="SSF51445">
    <property type="entry name" value="(Trans)glycosidases"/>
    <property type="match status" value="1"/>
</dbReference>
<name>A0A0E0GN86_ORYNI</name>
<evidence type="ECO:0000256" key="5">
    <source>
        <dbReference type="ARBA" id="ARBA00011245"/>
    </source>
</evidence>
<proteinExistence type="inferred from homology"/>
<dbReference type="CDD" id="cd11314">
    <property type="entry name" value="AmyAc_arch_bac_plant_AmyA"/>
    <property type="match status" value="1"/>
</dbReference>
<feature type="chain" id="PRO_5002360576" description="Alpha-amylase" evidence="15">
    <location>
        <begin position="27"/>
        <end position="638"/>
    </location>
</feature>
<comment type="function">
    <text evidence="3">Important for breakdown of endosperm starch during germination.</text>
</comment>
<evidence type="ECO:0000256" key="3">
    <source>
        <dbReference type="ARBA" id="ARBA00002195"/>
    </source>
</evidence>
<evidence type="ECO:0000256" key="6">
    <source>
        <dbReference type="ARBA" id="ARBA00012595"/>
    </source>
</evidence>
<evidence type="ECO:0000256" key="8">
    <source>
        <dbReference type="ARBA" id="ARBA00022729"/>
    </source>
</evidence>
<dbReference type="GO" id="GO:0004556">
    <property type="term" value="F:alpha-amylase activity"/>
    <property type="evidence" value="ECO:0007669"/>
    <property type="project" value="UniProtKB-UniRule"/>
</dbReference>
<comment type="catalytic activity">
    <reaction evidence="1 14">
        <text>Endohydrolysis of (1-&gt;4)-alpha-D-glucosidic linkages in polysaccharides containing three or more (1-&gt;4)-alpha-linked D-glucose units.</text>
        <dbReference type="EC" id="3.2.1.1"/>
    </reaction>
</comment>
<evidence type="ECO:0000256" key="2">
    <source>
        <dbReference type="ARBA" id="ARBA00001913"/>
    </source>
</evidence>
<dbReference type="SMART" id="SM00810">
    <property type="entry name" value="Alpha-amyl_C2"/>
    <property type="match status" value="1"/>
</dbReference>
<keyword evidence="7" id="KW-0479">Metal-binding</keyword>
<dbReference type="EC" id="3.2.1.1" evidence="6 14"/>
<evidence type="ECO:0000256" key="14">
    <source>
        <dbReference type="RuleBase" id="RU361134"/>
    </source>
</evidence>
<reference evidence="18" key="1">
    <citation type="submission" date="2015-04" db="UniProtKB">
        <authorList>
            <consortium name="EnsemblPlants"/>
        </authorList>
    </citation>
    <scope>IDENTIFICATION</scope>
    <source>
        <strain evidence="18">SL10</strain>
    </source>
</reference>
<dbReference type="FunFam" id="2.60.40.1180:FF:000021">
    <property type="entry name" value="Alpha-amylase"/>
    <property type="match status" value="1"/>
</dbReference>
<keyword evidence="11 14" id="KW-0119">Carbohydrate metabolism</keyword>
<dbReference type="Pfam" id="PF00128">
    <property type="entry name" value="Alpha-amylase"/>
    <property type="match status" value="1"/>
</dbReference>
<dbReference type="PANTHER" id="PTHR43447">
    <property type="entry name" value="ALPHA-AMYLASE"/>
    <property type="match status" value="1"/>
</dbReference>
<dbReference type="SMART" id="SM00642">
    <property type="entry name" value="Aamy"/>
    <property type="match status" value="1"/>
</dbReference>
<dbReference type="Gene3D" id="3.20.20.80">
    <property type="entry name" value="Glycosidases"/>
    <property type="match status" value="1"/>
</dbReference>
<feature type="domain" description="Glycosyl hydrolase family 13 catalytic" evidence="16">
    <location>
        <begin position="29"/>
        <end position="334"/>
    </location>
</feature>
<evidence type="ECO:0000256" key="7">
    <source>
        <dbReference type="ARBA" id="ARBA00022723"/>
    </source>
</evidence>
<dbReference type="Gene3D" id="2.60.40.1180">
    <property type="entry name" value="Golgi alpha-mannosidase II"/>
    <property type="match status" value="1"/>
</dbReference>
<dbReference type="GO" id="GO:0005987">
    <property type="term" value="P:sucrose catabolic process"/>
    <property type="evidence" value="ECO:0007669"/>
    <property type="project" value="UniProtKB-ARBA"/>
</dbReference>
<dbReference type="InterPro" id="IPR006047">
    <property type="entry name" value="GH13_cat_dom"/>
</dbReference>
<dbReference type="Proteomes" id="UP000006591">
    <property type="component" value="Chromosome 3"/>
</dbReference>
<evidence type="ECO:0000256" key="15">
    <source>
        <dbReference type="SAM" id="SignalP"/>
    </source>
</evidence>
<dbReference type="InterPro" id="IPR012850">
    <property type="entry name" value="A-amylase_bs_C"/>
</dbReference>
<protein>
    <recommendedName>
        <fullName evidence="6 14">Alpha-amylase</fullName>
        <ecNumber evidence="6 14">3.2.1.1</ecNumber>
    </recommendedName>
</protein>
<dbReference type="EnsemblPlants" id="ONIVA03G20730.2">
    <property type="protein sequence ID" value="ONIVA03G20730.2"/>
    <property type="gene ID" value="ONIVA03G20730"/>
</dbReference>
<dbReference type="GO" id="GO:0005509">
    <property type="term" value="F:calcium ion binding"/>
    <property type="evidence" value="ECO:0007669"/>
    <property type="project" value="InterPro"/>
</dbReference>
<dbReference type="Pfam" id="PF07821">
    <property type="entry name" value="Alpha-amyl_C2"/>
    <property type="match status" value="1"/>
</dbReference>
<dbReference type="PRINTS" id="PR00110">
    <property type="entry name" value="ALPHAAMYLASE"/>
</dbReference>
<dbReference type="InterPro" id="IPR017853">
    <property type="entry name" value="GH"/>
</dbReference>
<evidence type="ECO:0000313" key="19">
    <source>
        <dbReference type="Proteomes" id="UP000006591"/>
    </source>
</evidence>
<organism evidence="18">
    <name type="scientific">Oryza nivara</name>
    <name type="common">Indian wild rice</name>
    <name type="synonym">Oryza sativa f. spontanea</name>
    <dbReference type="NCBI Taxonomy" id="4536"/>
    <lineage>
        <taxon>Eukaryota</taxon>
        <taxon>Viridiplantae</taxon>
        <taxon>Streptophyta</taxon>
        <taxon>Embryophyta</taxon>
        <taxon>Tracheophyta</taxon>
        <taxon>Spermatophyta</taxon>
        <taxon>Magnoliopsida</taxon>
        <taxon>Liliopsida</taxon>
        <taxon>Poales</taxon>
        <taxon>Poaceae</taxon>
        <taxon>BOP clade</taxon>
        <taxon>Oryzoideae</taxon>
        <taxon>Oryzeae</taxon>
        <taxon>Oryzinae</taxon>
        <taxon>Oryza</taxon>
    </lineage>
</organism>
<keyword evidence="10" id="KW-0106">Calcium</keyword>
<evidence type="ECO:0000256" key="12">
    <source>
        <dbReference type="ARBA" id="ARBA00023295"/>
    </source>
</evidence>
<keyword evidence="19" id="KW-1185">Reference proteome</keyword>
<keyword evidence="12 14" id="KW-0326">Glycosidase</keyword>
<comment type="similarity">
    <text evidence="4 13">Belongs to the glycosyl hydrolase 13 family.</text>
</comment>
<evidence type="ECO:0000256" key="4">
    <source>
        <dbReference type="ARBA" id="ARBA00008061"/>
    </source>
</evidence>
<feature type="signal peptide" evidence="15">
    <location>
        <begin position="1"/>
        <end position="26"/>
    </location>
</feature>
<evidence type="ECO:0000256" key="1">
    <source>
        <dbReference type="ARBA" id="ARBA00000548"/>
    </source>
</evidence>